<evidence type="ECO:0000313" key="2">
    <source>
        <dbReference type="Proteomes" id="UP001489719"/>
    </source>
</evidence>
<proteinExistence type="predicted"/>
<protein>
    <submittedName>
        <fullName evidence="1">Aldehyde dehydrogenase domain-containing protein</fullName>
    </submittedName>
</protein>
<evidence type="ECO:0000313" key="1">
    <source>
        <dbReference type="EMBL" id="KAK9323806.1"/>
    </source>
</evidence>
<dbReference type="Proteomes" id="UP001489719">
    <property type="component" value="Unassembled WGS sequence"/>
</dbReference>
<gene>
    <name evidence="1" type="ORF">V1517DRAFT_319417</name>
</gene>
<accession>A0ACC3TS31</accession>
<comment type="caution">
    <text evidence="1">The sequence shown here is derived from an EMBL/GenBank/DDBJ whole genome shotgun (WGS) entry which is preliminary data.</text>
</comment>
<dbReference type="EMBL" id="MU970057">
    <property type="protein sequence ID" value="KAK9323806.1"/>
    <property type="molecule type" value="Genomic_DNA"/>
</dbReference>
<organism evidence="1 2">
    <name type="scientific">Lipomyces orientalis</name>
    <dbReference type="NCBI Taxonomy" id="1233043"/>
    <lineage>
        <taxon>Eukaryota</taxon>
        <taxon>Fungi</taxon>
        <taxon>Dikarya</taxon>
        <taxon>Ascomycota</taxon>
        <taxon>Saccharomycotina</taxon>
        <taxon>Lipomycetes</taxon>
        <taxon>Lipomycetales</taxon>
        <taxon>Lipomycetaceae</taxon>
        <taxon>Lipomyces</taxon>
    </lineage>
</organism>
<name>A0ACC3TS31_9ASCO</name>
<keyword evidence="2" id="KW-1185">Reference proteome</keyword>
<reference evidence="2" key="1">
    <citation type="journal article" date="2024" name="Front. Bioeng. Biotechnol.">
        <title>Genome-scale model development and genomic sequencing of the oleaginous clade Lipomyces.</title>
        <authorList>
            <person name="Czajka J.J."/>
            <person name="Han Y."/>
            <person name="Kim J."/>
            <person name="Mondo S.J."/>
            <person name="Hofstad B.A."/>
            <person name="Robles A."/>
            <person name="Haridas S."/>
            <person name="Riley R."/>
            <person name="LaButti K."/>
            <person name="Pangilinan J."/>
            <person name="Andreopoulos W."/>
            <person name="Lipzen A."/>
            <person name="Yan J."/>
            <person name="Wang M."/>
            <person name="Ng V."/>
            <person name="Grigoriev I.V."/>
            <person name="Spatafora J.W."/>
            <person name="Magnuson J.K."/>
            <person name="Baker S.E."/>
            <person name="Pomraning K.R."/>
        </authorList>
    </citation>
    <scope>NUCLEOTIDE SEQUENCE [LARGE SCALE GENOMIC DNA]</scope>
    <source>
        <strain evidence="2">CBS 10300</strain>
    </source>
</reference>
<sequence length="499" mass="53741">MSSSAHASLFQKFKLPNGVEYEQPLGLFINGEFVPGKERKTFDVVNPTTGKVVGEVHGATAADVDIAADAAETAFYDGPWSRMSSGERGRLILKLADLLEENMTTLASIESFDNGKVFQQAKGDIYSCIRLLQYFGGWADKIHGKVIETSPGSFNFTKQEPIGVCGMIVPWNFPLLNCFLKIAPAMACGNTLILKTAEQTPLSALYAARLSKEAGFPPGVINILSGFGKTAGAAIASHMKVQKVSFTGSTAVGRQVMKAAAESNLKKITLELGGKSPQIICEDADIGRAVEWINAGIFYNSGQCCSAGSRIYVQESIYDKVVEAFKKRAQANVVGDPFDETTFQGAQVSEAQYNRVMSYIELGKREGARLEIGGERHGSEGYFIKPTVFSNVTEDMRIMQEEIFGPVCAISKFKDVEDAIAKGNATKYGLASGVHTQSLSTAMEIANKLRAGTVWINCFNAFDAALPFGGYGESGFGRELGKAALDGYTQTKTVSINLS</sequence>